<dbReference type="Proteomes" id="UP000320811">
    <property type="component" value="Unassembled WGS sequence"/>
</dbReference>
<dbReference type="OrthoDB" id="9797252at2"/>
<dbReference type="InterPro" id="IPR029063">
    <property type="entry name" value="SAM-dependent_MTases_sf"/>
</dbReference>
<comment type="similarity">
    <text evidence="1">Belongs to the methyltransferase superfamily.</text>
</comment>
<dbReference type="Gene3D" id="3.40.50.150">
    <property type="entry name" value="Vaccinia Virus protein VP39"/>
    <property type="match status" value="1"/>
</dbReference>
<dbReference type="InterPro" id="IPR013216">
    <property type="entry name" value="Methyltransf_11"/>
</dbReference>
<dbReference type="SUPFAM" id="SSF53335">
    <property type="entry name" value="S-adenosyl-L-methionine-dependent methyltransferases"/>
    <property type="match status" value="1"/>
</dbReference>
<dbReference type="EMBL" id="VIWO01000005">
    <property type="protein sequence ID" value="TWF39673.1"/>
    <property type="molecule type" value="Genomic_DNA"/>
</dbReference>
<evidence type="ECO:0000256" key="1">
    <source>
        <dbReference type="ARBA" id="ARBA00008361"/>
    </source>
</evidence>
<keyword evidence="2 5" id="KW-0489">Methyltransferase</keyword>
<evidence type="ECO:0000313" key="5">
    <source>
        <dbReference type="EMBL" id="TWF39673.1"/>
    </source>
</evidence>
<organism evidence="5 6">
    <name type="scientific">Chitinophaga polysaccharea</name>
    <dbReference type="NCBI Taxonomy" id="1293035"/>
    <lineage>
        <taxon>Bacteria</taxon>
        <taxon>Pseudomonadati</taxon>
        <taxon>Bacteroidota</taxon>
        <taxon>Chitinophagia</taxon>
        <taxon>Chitinophagales</taxon>
        <taxon>Chitinophagaceae</taxon>
        <taxon>Chitinophaga</taxon>
    </lineage>
</organism>
<dbReference type="InterPro" id="IPR051052">
    <property type="entry name" value="Diverse_substrate_MTase"/>
</dbReference>
<comment type="caution">
    <text evidence="5">The sequence shown here is derived from an EMBL/GenBank/DDBJ whole genome shotgun (WGS) entry which is preliminary data.</text>
</comment>
<reference evidence="5 6" key="1">
    <citation type="submission" date="2019-06" db="EMBL/GenBank/DDBJ databases">
        <title>Sorghum-associated microbial communities from plants grown in Nebraska, USA.</title>
        <authorList>
            <person name="Schachtman D."/>
        </authorList>
    </citation>
    <scope>NUCLEOTIDE SEQUENCE [LARGE SCALE GENOMIC DNA]</scope>
    <source>
        <strain evidence="5 6">1209</strain>
    </source>
</reference>
<evidence type="ECO:0000313" key="6">
    <source>
        <dbReference type="Proteomes" id="UP000320811"/>
    </source>
</evidence>
<dbReference type="GO" id="GO:0008757">
    <property type="term" value="F:S-adenosylmethionine-dependent methyltransferase activity"/>
    <property type="evidence" value="ECO:0007669"/>
    <property type="project" value="InterPro"/>
</dbReference>
<keyword evidence="6" id="KW-1185">Reference proteome</keyword>
<protein>
    <submittedName>
        <fullName evidence="5">Methyltransferase family protein</fullName>
    </submittedName>
</protein>
<dbReference type="PANTHER" id="PTHR44942:SF4">
    <property type="entry name" value="METHYLTRANSFERASE TYPE 11 DOMAIN-CONTAINING PROTEIN"/>
    <property type="match status" value="1"/>
</dbReference>
<dbReference type="Pfam" id="PF08241">
    <property type="entry name" value="Methyltransf_11"/>
    <property type="match status" value="1"/>
</dbReference>
<name>A0A561PNI5_9BACT</name>
<sequence length="253" mass="28880">MKNTERFSTRVENYVKYRPHYPAAIIPYLAKEVGLTRDTLVADIGAGTGISAQPFLDNGNKVYAVEPNTEMREMAEKLLHRYPGFQSVAGSAENTTLPNNSIELILAGTAFHWFDQSATAAEFQRIGKDNAAIVLMWNVRQSELPFEKSYEKLLHQYGTDYKELQHRNVGASQLASFFAPAAIHETSFQNAQIFDFAALKGRMLSSSYVPEKDHPSYPAMMKDLEDIFWKYQEQGMVKFHYETKLYWGRISKK</sequence>
<evidence type="ECO:0000259" key="4">
    <source>
        <dbReference type="Pfam" id="PF08241"/>
    </source>
</evidence>
<dbReference type="CDD" id="cd02440">
    <property type="entry name" value="AdoMet_MTases"/>
    <property type="match status" value="1"/>
</dbReference>
<gene>
    <name evidence="5" type="ORF">FHW36_105112</name>
</gene>
<dbReference type="RefSeq" id="WP_145670864.1">
    <property type="nucleotide sequence ID" value="NZ_VIWO01000005.1"/>
</dbReference>
<dbReference type="GO" id="GO:0032259">
    <property type="term" value="P:methylation"/>
    <property type="evidence" value="ECO:0007669"/>
    <property type="project" value="UniProtKB-KW"/>
</dbReference>
<evidence type="ECO:0000256" key="3">
    <source>
        <dbReference type="ARBA" id="ARBA00022679"/>
    </source>
</evidence>
<keyword evidence="3 5" id="KW-0808">Transferase</keyword>
<dbReference type="PANTHER" id="PTHR44942">
    <property type="entry name" value="METHYLTRANSF_11 DOMAIN-CONTAINING PROTEIN"/>
    <property type="match status" value="1"/>
</dbReference>
<feature type="domain" description="Methyltransferase type 11" evidence="4">
    <location>
        <begin position="43"/>
        <end position="134"/>
    </location>
</feature>
<accession>A0A561PNI5</accession>
<dbReference type="AlphaFoldDB" id="A0A561PNI5"/>
<evidence type="ECO:0000256" key="2">
    <source>
        <dbReference type="ARBA" id="ARBA00022603"/>
    </source>
</evidence>
<proteinExistence type="inferred from homology"/>